<gene>
    <name evidence="2" type="ORF">NNL22_17525</name>
</gene>
<keyword evidence="3" id="KW-1185">Reference proteome</keyword>
<feature type="transmembrane region" description="Helical" evidence="1">
    <location>
        <begin position="60"/>
        <end position="80"/>
    </location>
</feature>
<dbReference type="RefSeq" id="WP_251810224.1">
    <property type="nucleotide sequence ID" value="NZ_CP101527.1"/>
</dbReference>
<dbReference type="KEGG" id="asem:NNL22_17525"/>
<keyword evidence="1" id="KW-1133">Transmembrane helix</keyword>
<reference evidence="2" key="1">
    <citation type="submission" date="2022-07" db="EMBL/GenBank/DDBJ databases">
        <title>Alkalimarinus sp. nov., isolated from gut of a Alitta virens.</title>
        <authorList>
            <person name="Yang A.I."/>
            <person name="Shin N.-R."/>
        </authorList>
    </citation>
    <scope>NUCLEOTIDE SEQUENCE</scope>
    <source>
        <strain evidence="2">FA028</strain>
    </source>
</reference>
<evidence type="ECO:0000256" key="1">
    <source>
        <dbReference type="SAM" id="Phobius"/>
    </source>
</evidence>
<protein>
    <submittedName>
        <fullName evidence="2">Uncharacterized protein</fullName>
    </submittedName>
</protein>
<dbReference type="EMBL" id="CP101527">
    <property type="protein sequence ID" value="UZW74797.1"/>
    <property type="molecule type" value="Genomic_DNA"/>
</dbReference>
<organism evidence="2 3">
    <name type="scientific">Alkalimarinus sediminis</name>
    <dbReference type="NCBI Taxonomy" id="1632866"/>
    <lineage>
        <taxon>Bacteria</taxon>
        <taxon>Pseudomonadati</taxon>
        <taxon>Pseudomonadota</taxon>
        <taxon>Gammaproteobacteria</taxon>
        <taxon>Alteromonadales</taxon>
        <taxon>Alteromonadaceae</taxon>
        <taxon>Alkalimarinus</taxon>
    </lineage>
</organism>
<dbReference type="AlphaFoldDB" id="A0A9E8KQJ3"/>
<proteinExistence type="predicted"/>
<accession>A0A9E8KQJ3</accession>
<keyword evidence="1" id="KW-0472">Membrane</keyword>
<evidence type="ECO:0000313" key="3">
    <source>
        <dbReference type="Proteomes" id="UP001164472"/>
    </source>
</evidence>
<evidence type="ECO:0000313" key="2">
    <source>
        <dbReference type="EMBL" id="UZW74797.1"/>
    </source>
</evidence>
<sequence length="81" mass="8725">MGNEQLTARAKVALIQGTKIGLLQDGGRSYKVAGVGRLLSWDAQLGALLIGIIDYPLNDYLFGLIWPFLLFGASIVNGAYQ</sequence>
<dbReference type="Proteomes" id="UP001164472">
    <property type="component" value="Chromosome"/>
</dbReference>
<keyword evidence="1" id="KW-0812">Transmembrane</keyword>
<name>A0A9E8KQJ3_9ALTE</name>